<gene>
    <name evidence="1" type="ORF">CEXT_765121</name>
</gene>
<reference evidence="1 2" key="1">
    <citation type="submission" date="2021-06" db="EMBL/GenBank/DDBJ databases">
        <title>Caerostris extrusa draft genome.</title>
        <authorList>
            <person name="Kono N."/>
            <person name="Arakawa K."/>
        </authorList>
    </citation>
    <scope>NUCLEOTIDE SEQUENCE [LARGE SCALE GENOMIC DNA]</scope>
</reference>
<organism evidence="1 2">
    <name type="scientific">Caerostris extrusa</name>
    <name type="common">Bark spider</name>
    <name type="synonym">Caerostris bankana</name>
    <dbReference type="NCBI Taxonomy" id="172846"/>
    <lineage>
        <taxon>Eukaryota</taxon>
        <taxon>Metazoa</taxon>
        <taxon>Ecdysozoa</taxon>
        <taxon>Arthropoda</taxon>
        <taxon>Chelicerata</taxon>
        <taxon>Arachnida</taxon>
        <taxon>Araneae</taxon>
        <taxon>Araneomorphae</taxon>
        <taxon>Entelegynae</taxon>
        <taxon>Araneoidea</taxon>
        <taxon>Araneidae</taxon>
        <taxon>Caerostris</taxon>
    </lineage>
</organism>
<keyword evidence="2" id="KW-1185">Reference proteome</keyword>
<dbReference type="Proteomes" id="UP001054945">
    <property type="component" value="Unassembled WGS sequence"/>
</dbReference>
<dbReference type="AlphaFoldDB" id="A0AAV4M396"/>
<name>A0AAV4M396_CAEEX</name>
<dbReference type="EMBL" id="BPLR01001805">
    <property type="protein sequence ID" value="GIX66572.1"/>
    <property type="molecule type" value="Genomic_DNA"/>
</dbReference>
<accession>A0AAV4M396</accession>
<evidence type="ECO:0000313" key="1">
    <source>
        <dbReference type="EMBL" id="GIX66572.1"/>
    </source>
</evidence>
<sequence>MGCPNAHVTPTFVLLDRGYEAGLAVDNHSNIKSHNNVRAKLGFFLRKDTIVNADDPVRALPKYLGLRDVSTLGLCHQHVCLDFAPKEWMAQICKYLWVGTLITDGHKPNSINLSQCTVFSQAHQHSVAFQGSADQFSFTWGCDWFICLAWKSFWLSQAPATILKTSIYWKRQSPA</sequence>
<protein>
    <submittedName>
        <fullName evidence="1">Uncharacterized protein</fullName>
    </submittedName>
</protein>
<proteinExistence type="predicted"/>
<comment type="caution">
    <text evidence="1">The sequence shown here is derived from an EMBL/GenBank/DDBJ whole genome shotgun (WGS) entry which is preliminary data.</text>
</comment>
<evidence type="ECO:0000313" key="2">
    <source>
        <dbReference type="Proteomes" id="UP001054945"/>
    </source>
</evidence>